<keyword evidence="2" id="KW-0813">Transport</keyword>
<reference evidence="11 12" key="1">
    <citation type="submission" date="2016-12" db="EMBL/GenBank/DDBJ databases">
        <title>Study of bacterial adaptation to deep sea.</title>
        <authorList>
            <person name="Song J."/>
            <person name="Yoshizawa S."/>
            <person name="Kogure K."/>
        </authorList>
    </citation>
    <scope>NUCLEOTIDE SEQUENCE [LARGE SCALE GENOMIC DNA]</scope>
    <source>
        <strain evidence="11 12">SAORIC-165</strain>
    </source>
</reference>
<keyword evidence="8 10" id="KW-0472">Membrane</keyword>
<comment type="caution">
    <text evidence="11">The sequence shown here is derived from an EMBL/GenBank/DDBJ whole genome shotgun (WGS) entry which is preliminary data.</text>
</comment>
<feature type="transmembrane region" description="Helical" evidence="10">
    <location>
        <begin position="157"/>
        <end position="176"/>
    </location>
</feature>
<keyword evidence="12" id="KW-1185">Reference proteome</keyword>
<dbReference type="GO" id="GO:0006811">
    <property type="term" value="P:monoatomic ion transport"/>
    <property type="evidence" value="ECO:0007669"/>
    <property type="project" value="UniProtKB-KW"/>
</dbReference>
<dbReference type="InterPro" id="IPR048279">
    <property type="entry name" value="MdtK-like"/>
</dbReference>
<dbReference type="InterPro" id="IPR002528">
    <property type="entry name" value="MATE_fam"/>
</dbReference>
<dbReference type="GO" id="GO:0015297">
    <property type="term" value="F:antiporter activity"/>
    <property type="evidence" value="ECO:0007669"/>
    <property type="project" value="UniProtKB-KW"/>
</dbReference>
<dbReference type="AlphaFoldDB" id="A0A2S7U1B9"/>
<feature type="transmembrane region" description="Helical" evidence="10">
    <location>
        <begin position="450"/>
        <end position="470"/>
    </location>
</feature>
<evidence type="ECO:0000256" key="6">
    <source>
        <dbReference type="ARBA" id="ARBA00022989"/>
    </source>
</evidence>
<dbReference type="PIRSF" id="PIRSF006603">
    <property type="entry name" value="DinF"/>
    <property type="match status" value="1"/>
</dbReference>
<feature type="transmembrane region" description="Helical" evidence="10">
    <location>
        <begin position="73"/>
        <end position="99"/>
    </location>
</feature>
<dbReference type="GO" id="GO:0005886">
    <property type="term" value="C:plasma membrane"/>
    <property type="evidence" value="ECO:0007669"/>
    <property type="project" value="UniProtKB-SubCell"/>
</dbReference>
<proteinExistence type="predicted"/>
<protein>
    <recommendedName>
        <fullName evidence="9">Multidrug-efflux transporter</fullName>
    </recommendedName>
</protein>
<feature type="transmembrane region" description="Helical" evidence="10">
    <location>
        <begin position="33"/>
        <end position="53"/>
    </location>
</feature>
<evidence type="ECO:0000313" key="11">
    <source>
        <dbReference type="EMBL" id="PQJ28806.1"/>
    </source>
</evidence>
<dbReference type="CDD" id="cd13137">
    <property type="entry name" value="MATE_NorM_like"/>
    <property type="match status" value="1"/>
</dbReference>
<feature type="transmembrane region" description="Helical" evidence="10">
    <location>
        <begin position="312"/>
        <end position="335"/>
    </location>
</feature>
<gene>
    <name evidence="11" type="ORF">BSZ32_10080</name>
</gene>
<feature type="transmembrane region" description="Helical" evidence="10">
    <location>
        <begin position="274"/>
        <end position="292"/>
    </location>
</feature>
<name>A0A2S7U1B9_9BACT</name>
<feature type="transmembrane region" description="Helical" evidence="10">
    <location>
        <begin position="347"/>
        <end position="368"/>
    </location>
</feature>
<evidence type="ECO:0000256" key="2">
    <source>
        <dbReference type="ARBA" id="ARBA00022448"/>
    </source>
</evidence>
<dbReference type="OrthoDB" id="62420at2"/>
<evidence type="ECO:0000313" key="12">
    <source>
        <dbReference type="Proteomes" id="UP000239907"/>
    </source>
</evidence>
<feature type="transmembrane region" description="Helical" evidence="10">
    <location>
        <begin position="188"/>
        <end position="207"/>
    </location>
</feature>
<dbReference type="PANTHER" id="PTHR43298:SF2">
    <property type="entry name" value="FMN_FAD EXPORTER YEEO-RELATED"/>
    <property type="match status" value="1"/>
</dbReference>
<feature type="transmembrane region" description="Helical" evidence="10">
    <location>
        <begin position="219"/>
        <end position="236"/>
    </location>
</feature>
<dbReference type="EMBL" id="MQWA01000001">
    <property type="protein sequence ID" value="PQJ28806.1"/>
    <property type="molecule type" value="Genomic_DNA"/>
</dbReference>
<dbReference type="PANTHER" id="PTHR43298">
    <property type="entry name" value="MULTIDRUG RESISTANCE PROTEIN NORM-RELATED"/>
    <property type="match status" value="1"/>
</dbReference>
<dbReference type="NCBIfam" id="TIGR00797">
    <property type="entry name" value="matE"/>
    <property type="match status" value="1"/>
</dbReference>
<dbReference type="RefSeq" id="WP_105043295.1">
    <property type="nucleotide sequence ID" value="NZ_MQWA01000001.1"/>
</dbReference>
<keyword evidence="3" id="KW-0050">Antiport</keyword>
<dbReference type="InterPro" id="IPR050222">
    <property type="entry name" value="MATE_MdtK"/>
</dbReference>
<keyword evidence="7" id="KW-0406">Ion transport</keyword>
<evidence type="ECO:0000256" key="8">
    <source>
        <dbReference type="ARBA" id="ARBA00023136"/>
    </source>
</evidence>
<comment type="subcellular location">
    <subcellularLocation>
        <location evidence="1">Cell membrane</location>
        <topology evidence="1">Multi-pass membrane protein</topology>
    </subcellularLocation>
</comment>
<keyword evidence="4" id="KW-1003">Cell membrane</keyword>
<evidence type="ECO:0000256" key="1">
    <source>
        <dbReference type="ARBA" id="ARBA00004651"/>
    </source>
</evidence>
<evidence type="ECO:0000256" key="5">
    <source>
        <dbReference type="ARBA" id="ARBA00022692"/>
    </source>
</evidence>
<feature type="transmembrane region" description="Helical" evidence="10">
    <location>
        <begin position="417"/>
        <end position="438"/>
    </location>
</feature>
<dbReference type="Proteomes" id="UP000239907">
    <property type="component" value="Unassembled WGS sequence"/>
</dbReference>
<keyword evidence="6 10" id="KW-1133">Transmembrane helix</keyword>
<accession>A0A2S7U1B9</accession>
<feature type="transmembrane region" description="Helical" evidence="10">
    <location>
        <begin position="119"/>
        <end position="137"/>
    </location>
</feature>
<evidence type="ECO:0000256" key="7">
    <source>
        <dbReference type="ARBA" id="ARBA00023065"/>
    </source>
</evidence>
<evidence type="ECO:0000256" key="10">
    <source>
        <dbReference type="SAM" id="Phobius"/>
    </source>
</evidence>
<sequence length="479" mass="51785">MSNTANQIEPPTGRRAEVELGGMLAGLSLRKQIISLALWPFLQNIMGTMVSFVDRIIAGNTMGAEAQSAVFDAMGLAMYVAWLMMILQGAIATGAQALVSRAFGARDLPLTERATGQSIMLGTIGGALSGVMIWSLAPILTHFFGLEGMAAEYALQYLRIIAYSAPLSGVLFVCNACMRAGGDTKTPFAAMTVVNIVNVLLSVWFMSSVMPPEKMGITGLAWGTFGGWAVGVIMILRAMRPSKRSQPVVELKPALLRWDWSVGRRIVRVGLPQLIEIMGMWSIHAFGVWMVANRLKTEGALGAHGMVVQIESISFMPGFALGMAASTLAGQYLGAQSKVGAAHAVRMCWYVAMVVMGAIGLCLVVFAPDLVRVMSPNGGEQAEMAVEVLRYVGWVQPFFATAMVMKMSMRGAGATVSVMFFSFGIMLIFRVGLLAMSFQFFGDQMTLTKVWLVMMLDLIVQAIVFAVLHFRGKWLDAEV</sequence>
<dbReference type="GO" id="GO:0042910">
    <property type="term" value="F:xenobiotic transmembrane transporter activity"/>
    <property type="evidence" value="ECO:0007669"/>
    <property type="project" value="InterPro"/>
</dbReference>
<dbReference type="Pfam" id="PF01554">
    <property type="entry name" value="MatE"/>
    <property type="match status" value="2"/>
</dbReference>
<organism evidence="11 12">
    <name type="scientific">Rubritalea profundi</name>
    <dbReference type="NCBI Taxonomy" id="1658618"/>
    <lineage>
        <taxon>Bacteria</taxon>
        <taxon>Pseudomonadati</taxon>
        <taxon>Verrucomicrobiota</taxon>
        <taxon>Verrucomicrobiia</taxon>
        <taxon>Verrucomicrobiales</taxon>
        <taxon>Rubritaleaceae</taxon>
        <taxon>Rubritalea</taxon>
    </lineage>
</organism>
<evidence type="ECO:0000256" key="3">
    <source>
        <dbReference type="ARBA" id="ARBA00022449"/>
    </source>
</evidence>
<evidence type="ECO:0000256" key="4">
    <source>
        <dbReference type="ARBA" id="ARBA00022475"/>
    </source>
</evidence>
<keyword evidence="5 10" id="KW-0812">Transmembrane</keyword>
<evidence type="ECO:0000256" key="9">
    <source>
        <dbReference type="ARBA" id="ARBA00031636"/>
    </source>
</evidence>